<evidence type="ECO:0000313" key="1">
    <source>
        <dbReference type="EMBL" id="WAH62379.1"/>
    </source>
</evidence>
<sequence>MKPPLNSVVLQLAQEVTRLQSIMGSDHDLKTMINYVVTQQIENSRGMHQVVVLSRVIQQQCFPRRPLMTHSH</sequence>
<evidence type="ECO:0000313" key="2">
    <source>
        <dbReference type="Proteomes" id="UP001164737"/>
    </source>
</evidence>
<organism evidence="1 2">
    <name type="scientific">Xanthomonas hortorum</name>
    <dbReference type="NCBI Taxonomy" id="56454"/>
    <lineage>
        <taxon>Bacteria</taxon>
        <taxon>Pseudomonadati</taxon>
        <taxon>Pseudomonadota</taxon>
        <taxon>Gammaproteobacteria</taxon>
        <taxon>Lysobacterales</taxon>
        <taxon>Lysobacteraceae</taxon>
        <taxon>Xanthomonas</taxon>
    </lineage>
</organism>
<dbReference type="RefSeq" id="WP_268211580.1">
    <property type="nucleotide sequence ID" value="NZ_CP107241.1"/>
</dbReference>
<dbReference type="AlphaFoldDB" id="A0AA47ENN2"/>
<proteinExistence type="predicted"/>
<protein>
    <submittedName>
        <fullName evidence="1">Uncharacterized protein</fullName>
    </submittedName>
</protein>
<name>A0AA47ENN2_9XANT</name>
<gene>
    <name evidence="1" type="ORF">OEG85_12575</name>
</gene>
<reference evidence="1" key="1">
    <citation type="submission" date="2022-10" db="EMBL/GenBank/DDBJ databases">
        <title>Complete genome sequence resource for Xanthomonas hortorum isolated from Greek Oregano.</title>
        <authorList>
            <person name="Gonzalez-Tobon J."/>
            <person name="Helmann T.C."/>
            <person name="Daughtrey M."/>
            <person name="Stodghill P.V."/>
            <person name="Filiatrault M.J."/>
        </authorList>
    </citation>
    <scope>NUCLEOTIDE SEQUENCE</scope>
    <source>
        <strain evidence="1">Oregano 108</strain>
    </source>
</reference>
<dbReference type="EMBL" id="CP107241">
    <property type="protein sequence ID" value="WAH62379.1"/>
    <property type="molecule type" value="Genomic_DNA"/>
</dbReference>
<accession>A0AA47ENN2</accession>
<dbReference type="Proteomes" id="UP001164737">
    <property type="component" value="Chromosome"/>
</dbReference>